<dbReference type="RefSeq" id="XP_007740882.1">
    <property type="nucleotide sequence ID" value="XM_007742692.1"/>
</dbReference>
<name>W9XDJ3_9EURO</name>
<protein>
    <submittedName>
        <fullName evidence="2">Uncharacterized protein</fullName>
    </submittedName>
</protein>
<sequence length="805" mass="87498">MASQTAADDPLVSALPPATDYMTYLTLLEYQLTPGNLPTLSRLLSDDDGKLAEEIGWDLLKLILPMLKDTPEEGNRCLEIVARRGNPREVVVRVAEELEKLSDAVPDSDNEDGFDHGHDQDELPTFPGEAPRVHLGQMTLQGMPEQEKPAEIPSDKGTGESSIAQQTVSVKALKLHALFNMLSILHPRIKTQYPSRFLATSLPAALGAYRQVPISTVTTSSFLSMLEKIAGRKRPPLPPRTSTQGEGPSSSKPAPDVPTTAASLPDPEAKAEEEDTGVNEPSDGEKAIIFRLLDAVLLEGLDEYMSSLATQEHPSMSWTARLREYREPRRIVPGRPAEIEIWQKTPVLKERDALLAQFFSISKQMQLDASREITKLVHEDEDEDLENPYHDKDNAPSEYPTMPSQIPFPRAGVIFLHAYQSYLNPSNAEPLLTTSELTKLIAHSFPLSATPSIPLPPLQDSLLSLLYKQSLAVSAAPTTPQPSPAKFLLLISTLTQLFTITPYPSLRDSAYYIATRLLHAYPEPSVRLQIIAQTLRGDTLSTNWAEIEDELGDTEPPAPGIDEETGLTRSTSALQPHPIPLAPPQQLGPLKAVGVDWLKDEFSEWIRARAQGQAEEGAAVVGALDPSVVLLTPEDASREETGEDKKDAAPSLIDLLFPPDIVTLALSTTSSTTTSTSPGESSLERLPEFLLSIPFYISTLNLICIVLPHLPLSQHPTSALKSRIAAHLSCLDNSSKFLLGLLHHAQSSSISAAAAAASGEAGMQGGEGGGDNKHEGFLEESRADIFALEDACVRATGAWKNVHNE</sequence>
<dbReference type="EMBL" id="AMGX01000002">
    <property type="protein sequence ID" value="EXJ75380.1"/>
    <property type="molecule type" value="Genomic_DNA"/>
</dbReference>
<dbReference type="PANTHER" id="PTHR28020:SF1">
    <property type="entry name" value="YAP1-BINDING PROTEIN 1-RELATED"/>
    <property type="match status" value="1"/>
</dbReference>
<feature type="compositionally biased region" description="Polar residues" evidence="1">
    <location>
        <begin position="240"/>
        <end position="252"/>
    </location>
</feature>
<evidence type="ECO:0000313" key="3">
    <source>
        <dbReference type="Proteomes" id="UP000019471"/>
    </source>
</evidence>
<dbReference type="GeneID" id="19186809"/>
<feature type="region of interest" description="Disordered" evidence="1">
    <location>
        <begin position="381"/>
        <end position="400"/>
    </location>
</feature>
<dbReference type="eggNOG" id="ENOG502QWJN">
    <property type="taxonomic scope" value="Eukaryota"/>
</dbReference>
<dbReference type="Pfam" id="PF08568">
    <property type="entry name" value="Kinetochor_Ybp2"/>
    <property type="match status" value="1"/>
</dbReference>
<dbReference type="HOGENOM" id="CLU_011932_0_0_1"/>
<dbReference type="PANTHER" id="PTHR28020">
    <property type="entry name" value="YAP1-BINDING PROTEIN 1-RELATED"/>
    <property type="match status" value="1"/>
</dbReference>
<dbReference type="GO" id="GO:0034599">
    <property type="term" value="P:cellular response to oxidative stress"/>
    <property type="evidence" value="ECO:0007669"/>
    <property type="project" value="InterPro"/>
</dbReference>
<comment type="caution">
    <text evidence="2">The sequence shown here is derived from an EMBL/GenBank/DDBJ whole genome shotgun (WGS) entry which is preliminary data.</text>
</comment>
<dbReference type="Proteomes" id="UP000019471">
    <property type="component" value="Unassembled WGS sequence"/>
</dbReference>
<keyword evidence="3" id="KW-1185">Reference proteome</keyword>
<dbReference type="OrthoDB" id="5396786at2759"/>
<reference evidence="2 3" key="1">
    <citation type="submission" date="2013-03" db="EMBL/GenBank/DDBJ databases">
        <title>The Genome Sequence of Cladophialophora psammophila CBS 110553.</title>
        <authorList>
            <consortium name="The Broad Institute Genomics Platform"/>
            <person name="Cuomo C."/>
            <person name="de Hoog S."/>
            <person name="Gorbushina A."/>
            <person name="Walker B."/>
            <person name="Young S.K."/>
            <person name="Zeng Q."/>
            <person name="Gargeya S."/>
            <person name="Fitzgerald M."/>
            <person name="Haas B."/>
            <person name="Abouelleil A."/>
            <person name="Allen A.W."/>
            <person name="Alvarado L."/>
            <person name="Arachchi H.M."/>
            <person name="Berlin A.M."/>
            <person name="Chapman S.B."/>
            <person name="Gainer-Dewar J."/>
            <person name="Goldberg J."/>
            <person name="Griggs A."/>
            <person name="Gujja S."/>
            <person name="Hansen M."/>
            <person name="Howarth C."/>
            <person name="Imamovic A."/>
            <person name="Ireland A."/>
            <person name="Larimer J."/>
            <person name="McCowan C."/>
            <person name="Murphy C."/>
            <person name="Pearson M."/>
            <person name="Poon T.W."/>
            <person name="Priest M."/>
            <person name="Roberts A."/>
            <person name="Saif S."/>
            <person name="Shea T."/>
            <person name="Sisk P."/>
            <person name="Sykes S."/>
            <person name="Wortman J."/>
            <person name="Nusbaum C."/>
            <person name="Birren B."/>
        </authorList>
    </citation>
    <scope>NUCLEOTIDE SEQUENCE [LARGE SCALE GENOMIC DNA]</scope>
    <source>
        <strain evidence="2 3">CBS 110553</strain>
    </source>
</reference>
<dbReference type="GO" id="GO:0005737">
    <property type="term" value="C:cytoplasm"/>
    <property type="evidence" value="ECO:0007669"/>
    <property type="project" value="TreeGrafter"/>
</dbReference>
<dbReference type="STRING" id="1182543.W9XDJ3"/>
<evidence type="ECO:0000313" key="2">
    <source>
        <dbReference type="EMBL" id="EXJ75380.1"/>
    </source>
</evidence>
<evidence type="ECO:0000256" key="1">
    <source>
        <dbReference type="SAM" id="MobiDB-lite"/>
    </source>
</evidence>
<proteinExistence type="predicted"/>
<organism evidence="2 3">
    <name type="scientific">Cladophialophora psammophila CBS 110553</name>
    <dbReference type="NCBI Taxonomy" id="1182543"/>
    <lineage>
        <taxon>Eukaryota</taxon>
        <taxon>Fungi</taxon>
        <taxon>Dikarya</taxon>
        <taxon>Ascomycota</taxon>
        <taxon>Pezizomycotina</taxon>
        <taxon>Eurotiomycetes</taxon>
        <taxon>Chaetothyriomycetidae</taxon>
        <taxon>Chaetothyriales</taxon>
        <taxon>Herpotrichiellaceae</taxon>
        <taxon>Cladophialophora</taxon>
    </lineage>
</organism>
<accession>W9XDJ3</accession>
<gene>
    <name evidence="2" type="ORF">A1O5_02076</name>
</gene>
<dbReference type="AlphaFoldDB" id="W9XDJ3"/>
<feature type="region of interest" description="Disordered" evidence="1">
    <location>
        <begin position="101"/>
        <end position="121"/>
    </location>
</feature>
<dbReference type="InterPro" id="IPR013877">
    <property type="entry name" value="YAP-bd/ALF4/Glomulin"/>
</dbReference>
<dbReference type="InterPro" id="IPR040347">
    <property type="entry name" value="YBP1/2"/>
</dbReference>
<feature type="region of interest" description="Disordered" evidence="1">
    <location>
        <begin position="230"/>
        <end position="282"/>
    </location>
</feature>